<proteinExistence type="predicted"/>
<dbReference type="EMBL" id="MG777472">
    <property type="protein sequence ID" value="AUW30764.1"/>
    <property type="molecule type" value="Genomic_DNA"/>
</dbReference>
<protein>
    <submittedName>
        <fullName evidence="1">Uncharacterized protein</fullName>
    </submittedName>
</protein>
<accession>A0A2K9YD40</accession>
<dbReference type="AlphaFoldDB" id="A0A2K9YD40"/>
<evidence type="ECO:0000313" key="1">
    <source>
        <dbReference type="EMBL" id="AUW30764.1"/>
    </source>
</evidence>
<name>A0A2K9YD40_CLAUC</name>
<organism evidence="1">
    <name type="scientific">Cladonia uncialis subsp. uncialis</name>
    <dbReference type="NCBI Taxonomy" id="180999"/>
    <lineage>
        <taxon>Eukaryota</taxon>
        <taxon>Fungi</taxon>
        <taxon>Dikarya</taxon>
        <taxon>Ascomycota</taxon>
        <taxon>Pezizomycotina</taxon>
        <taxon>Lecanoromycetes</taxon>
        <taxon>OSLEUM clade</taxon>
        <taxon>Lecanoromycetidae</taxon>
        <taxon>Lecanorales</taxon>
        <taxon>Lecanorineae</taxon>
        <taxon>Cladoniaceae</taxon>
        <taxon>Cladonia</taxon>
    </lineage>
</organism>
<sequence length="330" mass="37259">MYTRNKYCCICGSIFLLPTICNPVDHTEAEEVILEIEDPYDSRVLSQEKILWLEYFRVIGNWAWIDEASHSNLQNASTLPGFFISGPASWSFGCYEPAIPDTTGKLLTHGAIRVYQPADLDSGMLFPIHMCCFKLMQRICEFRKEQQTSKHPQTTEAFCNALCRRYDANGRKKGEPECGWSYANSGGLEWDHGYYGARQFWADGWDTEPGWELLCADPLNVSELSPSIPSQMSNYESMTSSETPRDSDNLAARLGWLFPGEVIPREIGDLEPEKVIAALQSKPRKLSADEGEDSKILAAIPIGLINRLRIWSILEGIEPCEEGWKAENSR</sequence>
<reference evidence="1" key="1">
    <citation type="submission" date="2017-12" db="EMBL/GenBank/DDBJ databases">
        <title>Genome Sequencing Reveals a Rich Biosynthetic Potential.</title>
        <authorList>
            <person name="Bertrand R.L."/>
            <person name="Abdel-Hameed M.E."/>
            <person name="Sorensen J.L."/>
        </authorList>
    </citation>
    <scope>NUCLEOTIDE SEQUENCE</scope>
</reference>